<comment type="caution">
    <text evidence="1">The sequence shown here is derived from an EMBL/GenBank/DDBJ whole genome shotgun (WGS) entry which is preliminary data.</text>
</comment>
<name>A0ABS2WHI2_9BACL</name>
<dbReference type="EMBL" id="JAFHAP010000005">
    <property type="protein sequence ID" value="MBN2908931.1"/>
    <property type="molecule type" value="Genomic_DNA"/>
</dbReference>
<proteinExistence type="predicted"/>
<evidence type="ECO:0000313" key="2">
    <source>
        <dbReference type="Proteomes" id="UP001177120"/>
    </source>
</evidence>
<dbReference type="RefSeq" id="WP_205493486.1">
    <property type="nucleotide sequence ID" value="NZ_JAFHAP010000005.1"/>
</dbReference>
<organism evidence="1 2">
    <name type="scientific">Polycladomyces zharkentensis</name>
    <dbReference type="NCBI Taxonomy" id="2807616"/>
    <lineage>
        <taxon>Bacteria</taxon>
        <taxon>Bacillati</taxon>
        <taxon>Bacillota</taxon>
        <taxon>Bacilli</taxon>
        <taxon>Bacillales</taxon>
        <taxon>Thermoactinomycetaceae</taxon>
        <taxon>Polycladomyces</taxon>
    </lineage>
</organism>
<evidence type="ECO:0000313" key="1">
    <source>
        <dbReference type="EMBL" id="MBN2908931.1"/>
    </source>
</evidence>
<gene>
    <name evidence="1" type="ORF">JQC72_05255</name>
</gene>
<keyword evidence="2" id="KW-1185">Reference proteome</keyword>
<protein>
    <submittedName>
        <fullName evidence="1">Uncharacterized protein</fullName>
    </submittedName>
</protein>
<sequence>MMKKGKPVGSTQQVFFDTVNYIAIEMASFSLHLAQCPASIHEGTSHAWFGFVYRVFAQISF</sequence>
<accession>A0ABS2WHI2</accession>
<reference evidence="1" key="1">
    <citation type="journal article" date="2024" name="Int. J. Syst. Evol. Microbiol.">
        <title>Polycladomyces zharkentensis sp. nov., a novel thermophilic cellulose- and starch-degrading member of the Bacillota from a geothermal aquifer in Kazakhstan.</title>
        <authorList>
            <person name="Mashzhan A."/>
            <person name="Kistaubayeva A."/>
            <person name="Javier-Lopez R."/>
            <person name="Bissenova U."/>
            <person name="Bissenbay A."/>
            <person name="Birkeland N.K."/>
        </authorList>
    </citation>
    <scope>NUCLEOTIDE SEQUENCE</scope>
    <source>
        <strain evidence="1">ZKZ2T</strain>
    </source>
</reference>
<dbReference type="Proteomes" id="UP001177120">
    <property type="component" value="Unassembled WGS sequence"/>
</dbReference>